<reference evidence="1" key="1">
    <citation type="journal article" date="2014" name="Nat. Commun.">
        <title>The tobacco genome sequence and its comparison with those of tomato and potato.</title>
        <authorList>
            <person name="Sierro N."/>
            <person name="Battey J.N."/>
            <person name="Ouadi S."/>
            <person name="Bakaher N."/>
            <person name="Bovet L."/>
            <person name="Willig A."/>
            <person name="Goepfert S."/>
            <person name="Peitsch M.C."/>
            <person name="Ivanov N.V."/>
        </authorList>
    </citation>
    <scope>NUCLEOTIDE SEQUENCE [LARGE SCALE GENOMIC DNA]</scope>
</reference>
<reference evidence="2" key="2">
    <citation type="submission" date="2025-08" db="UniProtKB">
        <authorList>
            <consortium name="RefSeq"/>
        </authorList>
    </citation>
    <scope>IDENTIFICATION</scope>
    <source>
        <tissue evidence="2">Leaf</tissue>
    </source>
</reference>
<dbReference type="RefSeq" id="XP_075082444.1">
    <property type="nucleotide sequence ID" value="XM_075226343.1"/>
</dbReference>
<accession>A0AC58SBV4</accession>
<sequence length="495" mass="55481">MGTINQIEQSMSKPHAVCIPFPAQGHINPMLKLAKLLHLRGFHISFVNTEFNHRRLLKSRGPSALSGLPSFHFESIPDGLPPSNEDATQDVPSLFESCKKLCLAPFRKLVTRLNNSLNFPPVSCIVSDAGMSFTHEVSKELGIPNVVFWTASGCALWAFLQYPKLVEEGYCPLKDHSYLTSGHLDTTIDWIPGMEGIRLKNLPSFIRATVDEPSYMVIKFIMEEILDKIPKASALILNTFDALEIDVLKPISTMFPAVYTLGPFHSFLNNLTQDEDLKSIGSNLWKEDTHCLQWLNTKKSNSVVYVNFGSITVLTPEQLVEFAWGLANTKLNFLWIIRSDIVKGDSVILPPEFLGETKERGLLGGWCPQEQVLSHPSIGGFLTHCGWNSTFESISFGVPMLCWPFFADQQTNCWFICNCLGVGMEIDSNVKRKVIEELVKELMIGEKGIEMKENALKWKKLTEETISSPDGSSYLNFDKLVSHVLLREGSSFLTC</sequence>
<evidence type="ECO:0000313" key="1">
    <source>
        <dbReference type="Proteomes" id="UP000790787"/>
    </source>
</evidence>
<protein>
    <submittedName>
        <fullName evidence="2">7-deoxyloganetin glucosyltransferase-like</fullName>
    </submittedName>
</protein>
<proteinExistence type="predicted"/>
<keyword evidence="1" id="KW-1185">Reference proteome</keyword>
<name>A0AC58SBV4_TOBAC</name>
<dbReference type="Proteomes" id="UP000790787">
    <property type="component" value="Chromosome 12"/>
</dbReference>
<gene>
    <name evidence="2" type="primary">LOC142166837</name>
</gene>
<evidence type="ECO:0000313" key="2">
    <source>
        <dbReference type="RefSeq" id="XP_075082444.1"/>
    </source>
</evidence>
<organism evidence="1 2">
    <name type="scientific">Nicotiana tabacum</name>
    <name type="common">Common tobacco</name>
    <dbReference type="NCBI Taxonomy" id="4097"/>
    <lineage>
        <taxon>Eukaryota</taxon>
        <taxon>Viridiplantae</taxon>
        <taxon>Streptophyta</taxon>
        <taxon>Embryophyta</taxon>
        <taxon>Tracheophyta</taxon>
        <taxon>Spermatophyta</taxon>
        <taxon>Magnoliopsida</taxon>
        <taxon>eudicotyledons</taxon>
        <taxon>Gunneridae</taxon>
        <taxon>Pentapetalae</taxon>
        <taxon>asterids</taxon>
        <taxon>lamiids</taxon>
        <taxon>Solanales</taxon>
        <taxon>Solanaceae</taxon>
        <taxon>Nicotianoideae</taxon>
        <taxon>Nicotianeae</taxon>
        <taxon>Nicotiana</taxon>
    </lineage>
</organism>